<accession>A0A1I7Z3L0</accession>
<proteinExistence type="predicted"/>
<dbReference type="AlphaFoldDB" id="A0A1I7Z3L0"/>
<keyword evidence="1" id="KW-1185">Reference proteome</keyword>
<dbReference type="InterPro" id="IPR006624">
    <property type="entry name" value="Beta-propeller_rpt_TECPR"/>
</dbReference>
<name>A0A1I7Z3L0_9BILA</name>
<organism evidence="1 2">
    <name type="scientific">Steinernema glaseri</name>
    <dbReference type="NCBI Taxonomy" id="37863"/>
    <lineage>
        <taxon>Eukaryota</taxon>
        <taxon>Metazoa</taxon>
        <taxon>Ecdysozoa</taxon>
        <taxon>Nematoda</taxon>
        <taxon>Chromadorea</taxon>
        <taxon>Rhabditida</taxon>
        <taxon>Tylenchina</taxon>
        <taxon>Panagrolaimomorpha</taxon>
        <taxon>Strongyloidoidea</taxon>
        <taxon>Steinernematidae</taxon>
        <taxon>Steinernema</taxon>
    </lineage>
</organism>
<dbReference type="WBParaSite" id="L893_g2227.t1">
    <property type="protein sequence ID" value="L893_g2227.t1"/>
    <property type="gene ID" value="L893_g2227"/>
</dbReference>
<dbReference type="SMART" id="SM00706">
    <property type="entry name" value="TECPR"/>
    <property type="match status" value="4"/>
</dbReference>
<dbReference type="InterPro" id="IPR011044">
    <property type="entry name" value="Quino_amine_DH_bsu"/>
</dbReference>
<evidence type="ECO:0000313" key="2">
    <source>
        <dbReference type="WBParaSite" id="L893_g2227.t1"/>
    </source>
</evidence>
<dbReference type="SUPFAM" id="SSF50969">
    <property type="entry name" value="YVTN repeat-like/Quinoprotein amine dehydrogenase"/>
    <property type="match status" value="1"/>
</dbReference>
<evidence type="ECO:0000313" key="1">
    <source>
        <dbReference type="Proteomes" id="UP000095287"/>
    </source>
</evidence>
<sequence>MDLSHLTKKAYGAVLSIAVSTTSIWKLTSEGTIWCSDLKEFKWKKVDRPLQASNEKIDQIRISPSGRYVWIFASASGRSWSRRDVNDVYQSGKRWTEASNDPKICDLAVGENVVWALAQGSNTLYRLRGLAAANPAGNYWKALPARLRTISVDAAENRLWAIDWNNRIIRHETEIYPPDVVEKMDKRSAAATERDFEVI</sequence>
<dbReference type="Proteomes" id="UP000095287">
    <property type="component" value="Unplaced"/>
</dbReference>
<protein>
    <submittedName>
        <fullName evidence="2">EIF2A domain-containing protein</fullName>
    </submittedName>
</protein>
<reference evidence="2" key="1">
    <citation type="submission" date="2016-11" db="UniProtKB">
        <authorList>
            <consortium name="WormBaseParasite"/>
        </authorList>
    </citation>
    <scope>IDENTIFICATION</scope>
</reference>